<proteinExistence type="predicted"/>
<evidence type="ECO:0000256" key="2">
    <source>
        <dbReference type="SAM" id="SignalP"/>
    </source>
</evidence>
<dbReference type="EMBL" id="JACIJF010000011">
    <property type="protein sequence ID" value="MBB5711985.1"/>
    <property type="molecule type" value="Genomic_DNA"/>
</dbReference>
<protein>
    <submittedName>
        <fullName evidence="3">Uncharacterized protein</fullName>
    </submittedName>
</protein>
<comment type="caution">
    <text evidence="3">The sequence shown here is derived from an EMBL/GenBank/DDBJ whole genome shotgun (WGS) entry which is preliminary data.</text>
</comment>
<dbReference type="AlphaFoldDB" id="A0A840YHW7"/>
<gene>
    <name evidence="3" type="ORF">FHT02_003238</name>
</gene>
<name>A0A840YHW7_9SPHN</name>
<organism evidence="3 4">
    <name type="scientific">Sphingomonas xinjiangensis</name>
    <dbReference type="NCBI Taxonomy" id="643568"/>
    <lineage>
        <taxon>Bacteria</taxon>
        <taxon>Pseudomonadati</taxon>
        <taxon>Pseudomonadota</taxon>
        <taxon>Alphaproteobacteria</taxon>
        <taxon>Sphingomonadales</taxon>
        <taxon>Sphingomonadaceae</taxon>
        <taxon>Sphingomonas</taxon>
    </lineage>
</organism>
<feature type="compositionally biased region" description="Basic and acidic residues" evidence="1">
    <location>
        <begin position="148"/>
        <end position="163"/>
    </location>
</feature>
<keyword evidence="2" id="KW-0732">Signal</keyword>
<feature type="chain" id="PRO_5032891482" evidence="2">
    <location>
        <begin position="16"/>
        <end position="283"/>
    </location>
</feature>
<evidence type="ECO:0000313" key="3">
    <source>
        <dbReference type="EMBL" id="MBB5711985.1"/>
    </source>
</evidence>
<reference evidence="3 4" key="1">
    <citation type="submission" date="2020-08" db="EMBL/GenBank/DDBJ databases">
        <title>Genomic Encyclopedia of Type Strains, Phase IV (KMG-IV): sequencing the most valuable type-strain genomes for metagenomic binning, comparative biology and taxonomic classification.</title>
        <authorList>
            <person name="Goeker M."/>
        </authorList>
    </citation>
    <scope>NUCLEOTIDE SEQUENCE [LARGE SCALE GENOMIC DNA]</scope>
    <source>
        <strain evidence="3 4">DSM 26736</strain>
    </source>
</reference>
<sequence length="283" mass="30027">MLLALAMFLTPPAQAAAHQEVVITSDTRDQAAKARHYVERISEPLMGDAPLARFTDPVCVGSAGLPRAAGQAVVDRVSEVAASIGLRVGETGCAPNLIVAFVEDSRAAVRRLARANSVALNSQSLADVARIVREPGHARAWIEVETRSRDGDRPVRDTDDPKVLRTHSPTRLSSPTRRDVVSATVLIDRGAMAGRSLAQVADYAAMRALTGAKLRGQADGGSILALFTPEGDARAPATLSAFDRAYLEGLYAGRGDLLPRMKKNAIVSHMVRGPVRRGAVTAP</sequence>
<evidence type="ECO:0000313" key="4">
    <source>
        <dbReference type="Proteomes" id="UP000527143"/>
    </source>
</evidence>
<dbReference type="Proteomes" id="UP000527143">
    <property type="component" value="Unassembled WGS sequence"/>
</dbReference>
<accession>A0A840YHW7</accession>
<feature type="region of interest" description="Disordered" evidence="1">
    <location>
        <begin position="148"/>
        <end position="175"/>
    </location>
</feature>
<keyword evidence="4" id="KW-1185">Reference proteome</keyword>
<evidence type="ECO:0000256" key="1">
    <source>
        <dbReference type="SAM" id="MobiDB-lite"/>
    </source>
</evidence>
<feature type="signal peptide" evidence="2">
    <location>
        <begin position="1"/>
        <end position="15"/>
    </location>
</feature>
<dbReference type="RefSeq" id="WP_184089767.1">
    <property type="nucleotide sequence ID" value="NZ_JACIJF010000011.1"/>
</dbReference>